<gene>
    <name evidence="1" type="ORF">AVDCRST_MAG28-2315</name>
</gene>
<organism evidence="1">
    <name type="scientific">uncultured Rubrobacteraceae bacterium</name>
    <dbReference type="NCBI Taxonomy" id="349277"/>
    <lineage>
        <taxon>Bacteria</taxon>
        <taxon>Bacillati</taxon>
        <taxon>Actinomycetota</taxon>
        <taxon>Rubrobacteria</taxon>
        <taxon>Rubrobacterales</taxon>
        <taxon>Rubrobacteraceae</taxon>
        <taxon>environmental samples</taxon>
    </lineage>
</organism>
<accession>A0A6J4QU33</accession>
<dbReference type="EMBL" id="CADCVE010000048">
    <property type="protein sequence ID" value="CAA9455033.1"/>
    <property type="molecule type" value="Genomic_DNA"/>
</dbReference>
<dbReference type="AlphaFoldDB" id="A0A6J4QU33"/>
<reference evidence="1" key="1">
    <citation type="submission" date="2020-02" db="EMBL/GenBank/DDBJ databases">
        <authorList>
            <person name="Meier V. D."/>
        </authorList>
    </citation>
    <scope>NUCLEOTIDE SEQUENCE</scope>
    <source>
        <strain evidence="1">AVDCRST_MAG28</strain>
    </source>
</reference>
<protein>
    <submittedName>
        <fullName evidence="1">Uncharacterized protein</fullName>
    </submittedName>
</protein>
<sequence length="37" mass="4242">MDGRTRDDDNGSRVLYIASWLGTVESYDEKAEIPRPQ</sequence>
<proteinExistence type="predicted"/>
<name>A0A6J4QU33_9ACTN</name>
<evidence type="ECO:0000313" key="1">
    <source>
        <dbReference type="EMBL" id="CAA9455033.1"/>
    </source>
</evidence>